<comment type="caution">
    <text evidence="2">The sequence shown here is derived from an EMBL/GenBank/DDBJ whole genome shotgun (WGS) entry which is preliminary data.</text>
</comment>
<feature type="region of interest" description="Disordered" evidence="1">
    <location>
        <begin position="1"/>
        <end position="32"/>
    </location>
</feature>
<evidence type="ECO:0000313" key="2">
    <source>
        <dbReference type="EMBL" id="KAK2020693.1"/>
    </source>
</evidence>
<feature type="compositionally biased region" description="Basic residues" evidence="1">
    <location>
        <begin position="1"/>
        <end position="17"/>
    </location>
</feature>
<dbReference type="EMBL" id="MU843190">
    <property type="protein sequence ID" value="KAK2020693.1"/>
    <property type="molecule type" value="Genomic_DNA"/>
</dbReference>
<protein>
    <submittedName>
        <fullName evidence="2">Uncharacterized protein</fullName>
    </submittedName>
</protein>
<evidence type="ECO:0000313" key="3">
    <source>
        <dbReference type="Proteomes" id="UP001232148"/>
    </source>
</evidence>
<name>A0AAD9H264_9PEZI</name>
<accession>A0AAD9H264</accession>
<organism evidence="2 3">
    <name type="scientific">Colletotrichum zoysiae</name>
    <dbReference type="NCBI Taxonomy" id="1216348"/>
    <lineage>
        <taxon>Eukaryota</taxon>
        <taxon>Fungi</taxon>
        <taxon>Dikarya</taxon>
        <taxon>Ascomycota</taxon>
        <taxon>Pezizomycotina</taxon>
        <taxon>Sordariomycetes</taxon>
        <taxon>Hypocreomycetidae</taxon>
        <taxon>Glomerellales</taxon>
        <taxon>Glomerellaceae</taxon>
        <taxon>Colletotrichum</taxon>
        <taxon>Colletotrichum graminicola species complex</taxon>
    </lineage>
</organism>
<gene>
    <name evidence="2" type="ORF">LX32DRAFT_298253</name>
</gene>
<proteinExistence type="predicted"/>
<reference evidence="2" key="1">
    <citation type="submission" date="2021-06" db="EMBL/GenBank/DDBJ databases">
        <title>Comparative genomics, transcriptomics and evolutionary studies reveal genomic signatures of adaptation to plant cell wall in hemibiotrophic fungi.</title>
        <authorList>
            <consortium name="DOE Joint Genome Institute"/>
            <person name="Baroncelli R."/>
            <person name="Diaz J.F."/>
            <person name="Benocci T."/>
            <person name="Peng M."/>
            <person name="Battaglia E."/>
            <person name="Haridas S."/>
            <person name="Andreopoulos W."/>
            <person name="Labutti K."/>
            <person name="Pangilinan J."/>
            <person name="Floch G.L."/>
            <person name="Makela M.R."/>
            <person name="Henrissat B."/>
            <person name="Grigoriev I.V."/>
            <person name="Crouch J.A."/>
            <person name="De Vries R.P."/>
            <person name="Sukno S.A."/>
            <person name="Thon M.R."/>
        </authorList>
    </citation>
    <scope>NUCLEOTIDE SEQUENCE</scope>
    <source>
        <strain evidence="2">MAFF235873</strain>
    </source>
</reference>
<dbReference type="AlphaFoldDB" id="A0AAD9H264"/>
<evidence type="ECO:0000256" key="1">
    <source>
        <dbReference type="SAM" id="MobiDB-lite"/>
    </source>
</evidence>
<sequence>MGQLHHHHSSTPPRKKPFPPWRSLSGDRRGGAEEGYKTIRKRVVVGLVSFLFSFLAGTGRLCISAVACKGKEISYQAFRIQEIQKSDSLRTLHIAVRAVRLMMSPPPPPLPCLSCAL</sequence>
<keyword evidence="3" id="KW-1185">Reference proteome</keyword>
<dbReference type="Proteomes" id="UP001232148">
    <property type="component" value="Unassembled WGS sequence"/>
</dbReference>